<accession>A0A4R6BDJ5</accession>
<sequence length="114" mass="13371">MKNEAIFEELEVKLEALADDKAMQSEEGLVLLEQYKDALIAYLFEVNEKSVDVTQIEQLEYKPLNAAERIDFISANSFHFMRYQQMKTMRPEIKKLAAIKKIRDNRKAKKESIK</sequence>
<evidence type="ECO:0000313" key="3">
    <source>
        <dbReference type="Proteomes" id="UP000295310"/>
    </source>
</evidence>
<dbReference type="EMBL" id="SCWA01000009">
    <property type="protein sequence ID" value="TDL97795.1"/>
    <property type="molecule type" value="Genomic_DNA"/>
</dbReference>
<dbReference type="OrthoDB" id="2390001at2"/>
<reference evidence="2 3" key="1">
    <citation type="submission" date="2019-01" db="EMBL/GenBank/DDBJ databases">
        <title>Draft genome sequences of the type strains of six Macrococcus species.</title>
        <authorList>
            <person name="Mazhar S."/>
            <person name="Altermann E."/>
            <person name="Hill C."/>
            <person name="Mcauliffe O."/>
        </authorList>
    </citation>
    <scope>NUCLEOTIDE SEQUENCE [LARGE SCALE GENOMIC DNA]</scope>
    <source>
        <strain evidence="2 3">CCM4811</strain>
    </source>
</reference>
<gene>
    <name evidence="2" type="ORF">ERX27_05930</name>
</gene>
<feature type="domain" description="YpoC-like" evidence="1">
    <location>
        <begin position="7"/>
        <end position="104"/>
    </location>
</feature>
<protein>
    <recommendedName>
        <fullName evidence="1">YpoC-like domain-containing protein</fullName>
    </recommendedName>
</protein>
<proteinExistence type="predicted"/>
<dbReference type="Pfam" id="PF21747">
    <property type="entry name" value="YpoC"/>
    <property type="match status" value="1"/>
</dbReference>
<dbReference type="InterPro" id="IPR048427">
    <property type="entry name" value="YpoC"/>
</dbReference>
<dbReference type="AlphaFoldDB" id="A0A4R6BDJ5"/>
<dbReference type="RefSeq" id="WP_133431919.1">
    <property type="nucleotide sequence ID" value="NZ_CP092172.1"/>
</dbReference>
<organism evidence="2 3">
    <name type="scientific">Macrococcus brunensis</name>
    <dbReference type="NCBI Taxonomy" id="198483"/>
    <lineage>
        <taxon>Bacteria</taxon>
        <taxon>Bacillati</taxon>
        <taxon>Bacillota</taxon>
        <taxon>Bacilli</taxon>
        <taxon>Bacillales</taxon>
        <taxon>Staphylococcaceae</taxon>
        <taxon>Macrococcus</taxon>
    </lineage>
</organism>
<comment type="caution">
    <text evidence="2">The sequence shown here is derived from an EMBL/GenBank/DDBJ whole genome shotgun (WGS) entry which is preliminary data.</text>
</comment>
<evidence type="ECO:0000259" key="1">
    <source>
        <dbReference type="Pfam" id="PF21747"/>
    </source>
</evidence>
<dbReference type="Proteomes" id="UP000295310">
    <property type="component" value="Unassembled WGS sequence"/>
</dbReference>
<evidence type="ECO:0000313" key="2">
    <source>
        <dbReference type="EMBL" id="TDL97795.1"/>
    </source>
</evidence>
<name>A0A4R6BDJ5_9STAP</name>
<keyword evidence="3" id="KW-1185">Reference proteome</keyword>